<dbReference type="PANTHER" id="PTHR47169">
    <property type="entry name" value="OS01G0541250 PROTEIN"/>
    <property type="match status" value="1"/>
</dbReference>
<dbReference type="Proteomes" id="UP000736787">
    <property type="component" value="Unassembled WGS sequence"/>
</dbReference>
<dbReference type="Proteomes" id="UP000697107">
    <property type="component" value="Unassembled WGS sequence"/>
</dbReference>
<dbReference type="Proteomes" id="UP000735874">
    <property type="component" value="Unassembled WGS sequence"/>
</dbReference>
<dbReference type="EMBL" id="RCMG01000080">
    <property type="protein sequence ID" value="KAG2864432.1"/>
    <property type="molecule type" value="Genomic_DNA"/>
</dbReference>
<proteinExistence type="predicted"/>
<dbReference type="EMBL" id="RCMV01000065">
    <property type="protein sequence ID" value="KAG3226142.1"/>
    <property type="molecule type" value="Genomic_DNA"/>
</dbReference>
<protein>
    <submittedName>
        <fullName evidence="6">Uncharacterized protein</fullName>
    </submittedName>
</protein>
<organism evidence="6 7">
    <name type="scientific">Phytophthora cactorum</name>
    <dbReference type="NCBI Taxonomy" id="29920"/>
    <lineage>
        <taxon>Eukaryota</taxon>
        <taxon>Sar</taxon>
        <taxon>Stramenopiles</taxon>
        <taxon>Oomycota</taxon>
        <taxon>Peronosporomycetes</taxon>
        <taxon>Peronosporales</taxon>
        <taxon>Peronosporaceae</taxon>
        <taxon>Phytophthora</taxon>
    </lineage>
</organism>
<dbReference type="Gene3D" id="3.30.420.10">
    <property type="entry name" value="Ribonuclease H-like superfamily/Ribonuclease H"/>
    <property type="match status" value="1"/>
</dbReference>
<dbReference type="EMBL" id="MJFZ01000152">
    <property type="protein sequence ID" value="RAW35991.1"/>
    <property type="molecule type" value="Genomic_DNA"/>
</dbReference>
<keyword evidence="7" id="KW-1185">Reference proteome</keyword>
<comment type="caution">
    <text evidence="6">The sequence shown here is derived from an EMBL/GenBank/DDBJ whole genome shotgun (WGS) entry which is preliminary data.</text>
</comment>
<dbReference type="VEuPathDB" id="FungiDB:PC110_g7704"/>
<dbReference type="Proteomes" id="UP000760860">
    <property type="component" value="Unassembled WGS sequence"/>
</dbReference>
<sequence>MKATYNRISLTRSFPQLRPSGPPNNATPHAGAYSEAVKASCCSDGWNINDVNQPPHSSDFSVLDFRFFVSSQALQFPKRAYNVEQLVAAFTDLESMTLSKCSLPLPSVLKQAILVQGGNAYKIPHLDKYKWVRVGDLPLLLPYSDEAVETATAVLGDVVV</sequence>
<evidence type="ECO:0000313" key="1">
    <source>
        <dbReference type="EMBL" id="KAG2864432.1"/>
    </source>
</evidence>
<reference evidence="6 7" key="1">
    <citation type="submission" date="2018-01" db="EMBL/GenBank/DDBJ databases">
        <title>Draft genome of the strawberry crown rot pathogen Phytophthora cactorum.</title>
        <authorList>
            <person name="Armitage A.D."/>
            <person name="Lysoe E."/>
            <person name="Nellist C.F."/>
            <person name="Harrison R.J."/>
            <person name="Brurberg M.B."/>
        </authorList>
    </citation>
    <scope>NUCLEOTIDE SEQUENCE [LARGE SCALE GENOMIC DNA]</scope>
    <source>
        <strain evidence="6 7">10300</strain>
    </source>
</reference>
<gene>
    <name evidence="6" type="ORF">PC110_g7704</name>
    <name evidence="1" type="ORF">PC113_g4587</name>
    <name evidence="2" type="ORF">PC115_g4064</name>
    <name evidence="3" type="ORF">PC117_g1692</name>
    <name evidence="4" type="ORF">PC118_g4070</name>
    <name evidence="5" type="ORF">PC129_g3250</name>
</gene>
<accession>A0A329SHE8</accession>
<evidence type="ECO:0000313" key="6">
    <source>
        <dbReference type="EMBL" id="RAW35991.1"/>
    </source>
</evidence>
<dbReference type="Proteomes" id="UP000251314">
    <property type="component" value="Unassembled WGS sequence"/>
</dbReference>
<dbReference type="EMBL" id="RCML01000073">
    <property type="protein sequence ID" value="KAG2993328.1"/>
    <property type="molecule type" value="Genomic_DNA"/>
</dbReference>
<dbReference type="GO" id="GO:0003676">
    <property type="term" value="F:nucleic acid binding"/>
    <property type="evidence" value="ECO:0007669"/>
    <property type="project" value="InterPro"/>
</dbReference>
<name>A0A329SHE8_9STRA</name>
<dbReference type="OrthoDB" id="125932at2759"/>
<evidence type="ECO:0000313" key="4">
    <source>
        <dbReference type="EMBL" id="KAG2993328.1"/>
    </source>
</evidence>
<evidence type="ECO:0000313" key="3">
    <source>
        <dbReference type="EMBL" id="KAG2953851.1"/>
    </source>
</evidence>
<dbReference type="AlphaFoldDB" id="A0A329SHE8"/>
<evidence type="ECO:0000313" key="7">
    <source>
        <dbReference type="Proteomes" id="UP000251314"/>
    </source>
</evidence>
<dbReference type="Proteomes" id="UP000774804">
    <property type="component" value="Unassembled WGS sequence"/>
</dbReference>
<evidence type="ECO:0000313" key="5">
    <source>
        <dbReference type="EMBL" id="KAG3226142.1"/>
    </source>
</evidence>
<reference evidence="5" key="2">
    <citation type="submission" date="2018-05" db="EMBL/GenBank/DDBJ databases">
        <title>Effector identification in a new, highly contiguous assembly of the strawberry crown rot pathogen Phytophthora cactorum.</title>
        <authorList>
            <person name="Armitage A.D."/>
            <person name="Nellist C.F."/>
            <person name="Bates H."/>
            <person name="Vickerstaff R.J."/>
            <person name="Harrison R.J."/>
        </authorList>
    </citation>
    <scope>NUCLEOTIDE SEQUENCE</scope>
    <source>
        <strain evidence="1">15-7</strain>
        <strain evidence="2">4032</strain>
        <strain evidence="3">4040</strain>
        <strain evidence="4">P415</strain>
        <strain evidence="5">P421</strain>
    </source>
</reference>
<dbReference type="EMBL" id="RCMK01000020">
    <property type="protein sequence ID" value="KAG2953851.1"/>
    <property type="molecule type" value="Genomic_DNA"/>
</dbReference>
<dbReference type="InterPro" id="IPR036397">
    <property type="entry name" value="RNaseH_sf"/>
</dbReference>
<dbReference type="EMBL" id="RCMI01000073">
    <property type="protein sequence ID" value="KAG2937765.1"/>
    <property type="molecule type" value="Genomic_DNA"/>
</dbReference>
<evidence type="ECO:0000313" key="2">
    <source>
        <dbReference type="EMBL" id="KAG2937765.1"/>
    </source>
</evidence>